<reference evidence="6 9" key="1">
    <citation type="submission" date="2021-01" db="EMBL/GenBank/DDBJ databases">
        <title>Diatom-associated Roseobacters Show Island Model of Population Structure.</title>
        <authorList>
            <person name="Qu L."/>
            <person name="Feng X."/>
            <person name="Chen Y."/>
            <person name="Li L."/>
            <person name="Wang X."/>
            <person name="Hu Z."/>
            <person name="Wang H."/>
            <person name="Luo H."/>
        </authorList>
    </citation>
    <scope>NUCLEOTIDE SEQUENCE</scope>
    <source>
        <strain evidence="7 9">CC28-63</strain>
        <strain evidence="6">CC28-69</strain>
    </source>
</reference>
<dbReference type="InterPro" id="IPR000847">
    <property type="entry name" value="LysR_HTH_N"/>
</dbReference>
<dbReference type="SUPFAM" id="SSF46785">
    <property type="entry name" value="Winged helix' DNA-binding domain"/>
    <property type="match status" value="1"/>
</dbReference>
<keyword evidence="2" id="KW-0805">Transcription regulation</keyword>
<evidence type="ECO:0000313" key="8">
    <source>
        <dbReference type="Proteomes" id="UP000755667"/>
    </source>
</evidence>
<feature type="domain" description="HTH lysR-type" evidence="5">
    <location>
        <begin position="5"/>
        <end position="62"/>
    </location>
</feature>
<evidence type="ECO:0000256" key="1">
    <source>
        <dbReference type="ARBA" id="ARBA00009437"/>
    </source>
</evidence>
<dbReference type="InterPro" id="IPR036390">
    <property type="entry name" value="WH_DNA-bd_sf"/>
</dbReference>
<evidence type="ECO:0000256" key="2">
    <source>
        <dbReference type="ARBA" id="ARBA00023015"/>
    </source>
</evidence>
<dbReference type="PRINTS" id="PR00039">
    <property type="entry name" value="HTHLYSR"/>
</dbReference>
<dbReference type="InterPro" id="IPR058163">
    <property type="entry name" value="LysR-type_TF_proteobact-type"/>
</dbReference>
<evidence type="ECO:0000313" key="7">
    <source>
        <dbReference type="EMBL" id="MBM2416187.1"/>
    </source>
</evidence>
<protein>
    <submittedName>
        <fullName evidence="6">LysR family transcriptional regulator</fullName>
    </submittedName>
</protein>
<dbReference type="Pfam" id="PF00126">
    <property type="entry name" value="HTH_1"/>
    <property type="match status" value="1"/>
</dbReference>
<dbReference type="GO" id="GO:0006351">
    <property type="term" value="P:DNA-templated transcription"/>
    <property type="evidence" value="ECO:0007669"/>
    <property type="project" value="TreeGrafter"/>
</dbReference>
<dbReference type="Proteomes" id="UP000755667">
    <property type="component" value="Unassembled WGS sequence"/>
</dbReference>
<dbReference type="InterPro" id="IPR036388">
    <property type="entry name" value="WH-like_DNA-bd_sf"/>
</dbReference>
<gene>
    <name evidence="6" type="ORF">JQX41_04350</name>
    <name evidence="7" type="ORF">JQX48_04350</name>
</gene>
<evidence type="ECO:0000313" key="6">
    <source>
        <dbReference type="EMBL" id="MBM2411520.1"/>
    </source>
</evidence>
<organism evidence="6 8">
    <name type="scientific">Marivita cryptomonadis</name>
    <dbReference type="NCBI Taxonomy" id="505252"/>
    <lineage>
        <taxon>Bacteria</taxon>
        <taxon>Pseudomonadati</taxon>
        <taxon>Pseudomonadota</taxon>
        <taxon>Alphaproteobacteria</taxon>
        <taxon>Rhodobacterales</taxon>
        <taxon>Roseobacteraceae</taxon>
        <taxon>Marivita</taxon>
    </lineage>
</organism>
<accession>A0A9Q2RW63</accession>
<evidence type="ECO:0000256" key="3">
    <source>
        <dbReference type="ARBA" id="ARBA00023125"/>
    </source>
</evidence>
<dbReference type="EMBL" id="JAFBXF010000002">
    <property type="protein sequence ID" value="MBM2416187.1"/>
    <property type="molecule type" value="Genomic_DNA"/>
</dbReference>
<dbReference type="PANTHER" id="PTHR30537:SF74">
    <property type="entry name" value="HTH-TYPE TRANSCRIPTIONAL REGULATOR TRPI"/>
    <property type="match status" value="1"/>
</dbReference>
<keyword evidence="3" id="KW-0238">DNA-binding</keyword>
<dbReference type="PROSITE" id="PS50931">
    <property type="entry name" value="HTH_LYSR"/>
    <property type="match status" value="1"/>
</dbReference>
<dbReference type="Proteomes" id="UP000809440">
    <property type="component" value="Unassembled WGS sequence"/>
</dbReference>
<dbReference type="OrthoDB" id="9813056at2"/>
<dbReference type="Gene3D" id="3.40.190.10">
    <property type="entry name" value="Periplasmic binding protein-like II"/>
    <property type="match status" value="2"/>
</dbReference>
<keyword evidence="9" id="KW-1185">Reference proteome</keyword>
<dbReference type="EMBL" id="JAFBXE010000002">
    <property type="protein sequence ID" value="MBM2411520.1"/>
    <property type="molecule type" value="Genomic_DNA"/>
</dbReference>
<sequence length="315" mass="34718">MLLNLPFAALRAFEAVARHGSFSEAADELGVGQSAVSQHVKALEEWLGHDLITRGPKRSLPTRDGARLALSIADGLGQISEVCEDIRDKRRDDKTIVISCHPGFAFIWLFPRLMSFDRAHPDFAISITTDTGLRGVARAEADIAIRYGTGDFPGYGVVPLIRETLSPVCAPSLLNGAKPLRSITDLAFHTQIRDEFAPTTTELPTWEYWARETGHSLPTPARIRSFGQSNMVVQSAIQGDGVAMGRSPLVMDALRDGRLIQPFPQTAASPLNYWLVYPEDQRRARKIALFLDWIITEAKEQAQHHAHVQTASGSD</sequence>
<keyword evidence="4" id="KW-0804">Transcription</keyword>
<evidence type="ECO:0000256" key="4">
    <source>
        <dbReference type="ARBA" id="ARBA00023163"/>
    </source>
</evidence>
<dbReference type="GO" id="GO:0003700">
    <property type="term" value="F:DNA-binding transcription factor activity"/>
    <property type="evidence" value="ECO:0007669"/>
    <property type="project" value="InterPro"/>
</dbReference>
<proteinExistence type="inferred from homology"/>
<dbReference type="InterPro" id="IPR005119">
    <property type="entry name" value="LysR_subst-bd"/>
</dbReference>
<dbReference type="AlphaFoldDB" id="A0A9Q2RW63"/>
<dbReference type="CDD" id="cd00090">
    <property type="entry name" value="HTH_ARSR"/>
    <property type="match status" value="1"/>
</dbReference>
<evidence type="ECO:0000313" key="9">
    <source>
        <dbReference type="Proteomes" id="UP000809440"/>
    </source>
</evidence>
<name>A0A9Q2RW63_9RHOB</name>
<dbReference type="SUPFAM" id="SSF53850">
    <property type="entry name" value="Periplasmic binding protein-like II"/>
    <property type="match status" value="1"/>
</dbReference>
<dbReference type="GO" id="GO:0043565">
    <property type="term" value="F:sequence-specific DNA binding"/>
    <property type="evidence" value="ECO:0007669"/>
    <property type="project" value="TreeGrafter"/>
</dbReference>
<dbReference type="Pfam" id="PF03466">
    <property type="entry name" value="LysR_substrate"/>
    <property type="match status" value="1"/>
</dbReference>
<evidence type="ECO:0000259" key="5">
    <source>
        <dbReference type="PROSITE" id="PS50931"/>
    </source>
</evidence>
<dbReference type="CDD" id="cd08432">
    <property type="entry name" value="PBP2_GcdR_TrpI_HvrB_AmpR_like"/>
    <property type="match status" value="1"/>
</dbReference>
<dbReference type="Gene3D" id="1.10.10.10">
    <property type="entry name" value="Winged helix-like DNA-binding domain superfamily/Winged helix DNA-binding domain"/>
    <property type="match status" value="1"/>
</dbReference>
<dbReference type="InterPro" id="IPR011991">
    <property type="entry name" value="ArsR-like_HTH"/>
</dbReference>
<comment type="similarity">
    <text evidence="1">Belongs to the LysR transcriptional regulatory family.</text>
</comment>
<comment type="caution">
    <text evidence="6">The sequence shown here is derived from an EMBL/GenBank/DDBJ whole genome shotgun (WGS) entry which is preliminary data.</text>
</comment>
<dbReference type="PANTHER" id="PTHR30537">
    <property type="entry name" value="HTH-TYPE TRANSCRIPTIONAL REGULATOR"/>
    <property type="match status" value="1"/>
</dbReference>
<dbReference type="RefSeq" id="WP_085631312.1">
    <property type="nucleotide sequence ID" value="NZ_JAFBWV010000002.1"/>
</dbReference>